<evidence type="ECO:0000313" key="3">
    <source>
        <dbReference type="Proteomes" id="UP000030700"/>
    </source>
</evidence>
<dbReference type="HOGENOM" id="CLU_088167_0_0_0"/>
<reference evidence="2" key="1">
    <citation type="journal article" date="2015" name="PeerJ">
        <title>First genomic representation of candidate bacterial phylum KSB3 points to enhanced environmental sensing as a trigger of wastewater bulking.</title>
        <authorList>
            <person name="Sekiguchi Y."/>
            <person name="Ohashi A."/>
            <person name="Parks D.H."/>
            <person name="Yamauchi T."/>
            <person name="Tyson G.W."/>
            <person name="Hugenholtz P."/>
        </authorList>
    </citation>
    <scope>NUCLEOTIDE SEQUENCE [LARGE SCALE GENOMIC DNA]</scope>
</reference>
<evidence type="ECO:0000259" key="1">
    <source>
        <dbReference type="Pfam" id="PF13472"/>
    </source>
</evidence>
<dbReference type="Pfam" id="PF13472">
    <property type="entry name" value="Lipase_GDSL_2"/>
    <property type="match status" value="1"/>
</dbReference>
<sequence>MKTILCYGDSNTWGYNPRLKSRYSKEERWAGVLRKQLGEGYFVIEEGLNGRTTVWDDPIEGEHKNGKTYLFPCLESHAPLDLVVVMLGTNDLKNRFGLSAYDIAKGAGTLVQIIQKSGFGQGGQSPKVLLIAPPSLAQLAGTDFADMFAGGEDKSRQLADAYRRVAAELDCEFLDAGSVITSSPVDAIHFDPEEHQTLAVAVAAKIRSIL</sequence>
<dbReference type="InterPro" id="IPR013830">
    <property type="entry name" value="SGNH_hydro"/>
</dbReference>
<keyword evidence="3" id="KW-1185">Reference proteome</keyword>
<protein>
    <submittedName>
        <fullName evidence="2">Lipolytic enzyme, G-D-S-L</fullName>
    </submittedName>
</protein>
<dbReference type="PANTHER" id="PTHR30383:SF29">
    <property type="entry name" value="SGNH HYDROLASE-TYPE ESTERASE DOMAIN-CONTAINING PROTEIN"/>
    <property type="match status" value="1"/>
</dbReference>
<dbReference type="EMBL" id="DF820458">
    <property type="protein sequence ID" value="GAK52576.1"/>
    <property type="molecule type" value="Genomic_DNA"/>
</dbReference>
<dbReference type="AlphaFoldDB" id="A0A081BQB0"/>
<name>A0A081BQB0_9BACT</name>
<dbReference type="PANTHER" id="PTHR30383">
    <property type="entry name" value="THIOESTERASE 1/PROTEASE 1/LYSOPHOSPHOLIPASE L1"/>
    <property type="match status" value="1"/>
</dbReference>
<dbReference type="Proteomes" id="UP000030700">
    <property type="component" value="Unassembled WGS sequence"/>
</dbReference>
<gene>
    <name evidence="2" type="ORF">U14_03828</name>
</gene>
<dbReference type="InterPro" id="IPR036514">
    <property type="entry name" value="SGNH_hydro_sf"/>
</dbReference>
<dbReference type="InterPro" id="IPR051532">
    <property type="entry name" value="Ester_Hydrolysis_Enzymes"/>
</dbReference>
<organism evidence="2">
    <name type="scientific">Candidatus Moduliflexus flocculans</name>
    <dbReference type="NCBI Taxonomy" id="1499966"/>
    <lineage>
        <taxon>Bacteria</taxon>
        <taxon>Candidatus Moduliflexota</taxon>
        <taxon>Candidatus Moduliflexia</taxon>
        <taxon>Candidatus Moduliflexales</taxon>
        <taxon>Candidatus Moduliflexaceae</taxon>
    </lineage>
</organism>
<dbReference type="STRING" id="1499966.U14_03828"/>
<dbReference type="Gene3D" id="3.40.50.1110">
    <property type="entry name" value="SGNH hydrolase"/>
    <property type="match status" value="1"/>
</dbReference>
<proteinExistence type="predicted"/>
<dbReference type="SMR" id="A0A081BQB0"/>
<dbReference type="CDD" id="cd01839">
    <property type="entry name" value="SGNH_arylesterase_like"/>
    <property type="match status" value="1"/>
</dbReference>
<accession>A0A081BQB0</accession>
<dbReference type="SUPFAM" id="SSF52266">
    <property type="entry name" value="SGNH hydrolase"/>
    <property type="match status" value="1"/>
</dbReference>
<evidence type="ECO:0000313" key="2">
    <source>
        <dbReference type="EMBL" id="GAK52576.1"/>
    </source>
</evidence>
<feature type="domain" description="SGNH hydrolase-type esterase" evidence="1">
    <location>
        <begin position="6"/>
        <end position="193"/>
    </location>
</feature>